<keyword evidence="3 4" id="KW-0687">Ribonucleoprotein</keyword>
<evidence type="ECO:0000256" key="1">
    <source>
        <dbReference type="ARBA" id="ARBA00009451"/>
    </source>
</evidence>
<proteinExistence type="inferred from homology"/>
<dbReference type="GO" id="GO:0003735">
    <property type="term" value="F:structural constituent of ribosome"/>
    <property type="evidence" value="ECO:0007669"/>
    <property type="project" value="InterPro"/>
</dbReference>
<evidence type="ECO:0008006" key="8">
    <source>
        <dbReference type="Google" id="ProtNLM"/>
    </source>
</evidence>
<protein>
    <recommendedName>
        <fullName evidence="8">Ribosomal protein L22</fullName>
    </recommendedName>
</protein>
<evidence type="ECO:0000256" key="3">
    <source>
        <dbReference type="ARBA" id="ARBA00023274"/>
    </source>
</evidence>
<dbReference type="GO" id="GO:0006412">
    <property type="term" value="P:translation"/>
    <property type="evidence" value="ECO:0007669"/>
    <property type="project" value="InterPro"/>
</dbReference>
<keyword evidence="7" id="KW-1185">Reference proteome</keyword>
<dbReference type="PANTHER" id="PTHR13501">
    <property type="entry name" value="CHLOROPLAST 50S RIBOSOMAL PROTEIN L22-RELATED"/>
    <property type="match status" value="1"/>
</dbReference>
<evidence type="ECO:0000313" key="7">
    <source>
        <dbReference type="Proteomes" id="UP000054564"/>
    </source>
</evidence>
<dbReference type="SUPFAM" id="SSF54843">
    <property type="entry name" value="Ribosomal protein L22"/>
    <property type="match status" value="1"/>
</dbReference>
<feature type="compositionally biased region" description="Polar residues" evidence="5">
    <location>
        <begin position="344"/>
        <end position="358"/>
    </location>
</feature>
<evidence type="ECO:0000256" key="4">
    <source>
        <dbReference type="RuleBase" id="RU004005"/>
    </source>
</evidence>
<dbReference type="InterPro" id="IPR001063">
    <property type="entry name" value="Ribosomal_uL22"/>
</dbReference>
<dbReference type="AlphaFoldDB" id="A0A0L0VAT7"/>
<name>A0A0L0VAT7_9BASI</name>
<dbReference type="EMBL" id="AJIL01000083">
    <property type="protein sequence ID" value="KNE96400.1"/>
    <property type="molecule type" value="Genomic_DNA"/>
</dbReference>
<dbReference type="OrthoDB" id="416470at2759"/>
<sequence>MNPNSKLVSKVDITNNRILYTVGKVPQPSGPTQSPTNFGLGKKFMFQINSLATNDPTAKSNKIEGSCGTNQFNLALEHSSRNVVLITGKAEKALAGQFPQRAVIGSIFGQHAPGFSKTTLDPRLYLNVNTPFSALICGIQGSAYIMIEEVSIIHANPPISDCLQLEPILERSRLHQSQWVKLNLQQSKFLSLSDSAGIPATKFETKQGIILRKFKKFSTSTMKAVISTRSLQTTIRLSNIQRTFSSTTSQLNETPAKGGVSPHKISILKRQAVANADASYESLPPMTSGFDKLTIKDPKSFLRPRIHFSSLPKLALKLTRPAKETEAYGINFGVLPRSDPLPEENQTVTDPSNQHQPTSLIDQALRSRPIGPQKLIHDSMTTSTEEDDSARKKWKTEFGTTNRDPACHNACSDLLVVSHKKLQKLADLINRHRMSVDQALIQMRFSHKAIAAKVLTVLLKAKQEAIERGFKSDRLVIAEAWVTKGFHTSELQVRARGRHGRMSHPTAKFNLVLRQSIDANKLALQRRLALKEANRRLTQRGTIAGSPIRLPADGVIPTSIAHRPFWGW</sequence>
<organism evidence="6 7">
    <name type="scientific">Puccinia striiformis f. sp. tritici PST-78</name>
    <dbReference type="NCBI Taxonomy" id="1165861"/>
    <lineage>
        <taxon>Eukaryota</taxon>
        <taxon>Fungi</taxon>
        <taxon>Dikarya</taxon>
        <taxon>Basidiomycota</taxon>
        <taxon>Pucciniomycotina</taxon>
        <taxon>Pucciniomycetes</taxon>
        <taxon>Pucciniales</taxon>
        <taxon>Pucciniaceae</taxon>
        <taxon>Puccinia</taxon>
    </lineage>
</organism>
<dbReference type="InterPro" id="IPR047867">
    <property type="entry name" value="Ribosomal_uL22_bac/org-type"/>
</dbReference>
<dbReference type="GO" id="GO:0015934">
    <property type="term" value="C:large ribosomal subunit"/>
    <property type="evidence" value="ECO:0007669"/>
    <property type="project" value="InterPro"/>
</dbReference>
<reference evidence="7" key="1">
    <citation type="submission" date="2014-03" db="EMBL/GenBank/DDBJ databases">
        <title>The Genome Sequence of Puccinia striiformis f. sp. tritici PST-78.</title>
        <authorList>
            <consortium name="The Broad Institute Genome Sequencing Platform"/>
            <person name="Cuomo C."/>
            <person name="Hulbert S."/>
            <person name="Chen X."/>
            <person name="Walker B."/>
            <person name="Young S.K."/>
            <person name="Zeng Q."/>
            <person name="Gargeya S."/>
            <person name="Fitzgerald M."/>
            <person name="Haas B."/>
            <person name="Abouelleil A."/>
            <person name="Alvarado L."/>
            <person name="Arachchi H.M."/>
            <person name="Berlin A.M."/>
            <person name="Chapman S.B."/>
            <person name="Goldberg J."/>
            <person name="Griggs A."/>
            <person name="Gujja S."/>
            <person name="Hansen M."/>
            <person name="Howarth C."/>
            <person name="Imamovic A."/>
            <person name="Larimer J."/>
            <person name="McCowan C."/>
            <person name="Montmayeur A."/>
            <person name="Murphy C."/>
            <person name="Neiman D."/>
            <person name="Pearson M."/>
            <person name="Priest M."/>
            <person name="Roberts A."/>
            <person name="Saif S."/>
            <person name="Shea T."/>
            <person name="Sisk P."/>
            <person name="Sykes S."/>
            <person name="Wortman J."/>
            <person name="Nusbaum C."/>
            <person name="Birren B."/>
        </authorList>
    </citation>
    <scope>NUCLEOTIDE SEQUENCE [LARGE SCALE GENOMIC DNA]</scope>
    <source>
        <strain evidence="7">race PST-78</strain>
    </source>
</reference>
<keyword evidence="2 4" id="KW-0689">Ribosomal protein</keyword>
<gene>
    <name evidence="6" type="ORF">PSTG_10368</name>
</gene>
<feature type="region of interest" description="Disordered" evidence="5">
    <location>
        <begin position="333"/>
        <end position="358"/>
    </location>
</feature>
<dbReference type="PANTHER" id="PTHR13501:SF10">
    <property type="entry name" value="LARGE RIBOSOMAL SUBUNIT PROTEIN UL22M"/>
    <property type="match status" value="1"/>
</dbReference>
<dbReference type="Proteomes" id="UP000054564">
    <property type="component" value="Unassembled WGS sequence"/>
</dbReference>
<dbReference type="InterPro" id="IPR036394">
    <property type="entry name" value="Ribosomal_uL22_sf"/>
</dbReference>
<dbReference type="Pfam" id="PF00237">
    <property type="entry name" value="Ribosomal_L22"/>
    <property type="match status" value="1"/>
</dbReference>
<evidence type="ECO:0000256" key="2">
    <source>
        <dbReference type="ARBA" id="ARBA00022980"/>
    </source>
</evidence>
<dbReference type="Gene3D" id="3.90.470.10">
    <property type="entry name" value="Ribosomal protein L22/L17"/>
    <property type="match status" value="1"/>
</dbReference>
<evidence type="ECO:0000313" key="6">
    <source>
        <dbReference type="EMBL" id="KNE96400.1"/>
    </source>
</evidence>
<comment type="similarity">
    <text evidence="1 4">Belongs to the universal ribosomal protein uL22 family.</text>
</comment>
<comment type="caution">
    <text evidence="6">The sequence shown here is derived from an EMBL/GenBank/DDBJ whole genome shotgun (WGS) entry which is preliminary data.</text>
</comment>
<dbReference type="STRING" id="1165861.A0A0L0VAT7"/>
<accession>A0A0L0VAT7</accession>
<evidence type="ECO:0000256" key="5">
    <source>
        <dbReference type="SAM" id="MobiDB-lite"/>
    </source>
</evidence>